<sequence length="104" mass="11860">MADFSTISPSSEPGRILYKNTLIIQAYRAIDKLTAESNHRAKKAVIRISAKGWDHRCVKQAPSSFCPNMADLRMNGAIKKLLRPAGPFYLQKKRVFMEETCFRQ</sequence>
<reference evidence="1" key="1">
    <citation type="submission" date="2012-09" db="EMBL/GenBank/DDBJ databases">
        <authorList>
            <person name="Martin A.A."/>
        </authorList>
    </citation>
    <scope>NUCLEOTIDE SEQUENCE</scope>
</reference>
<accession>A0A0K0DJG3</accession>
<organism evidence="1 2">
    <name type="scientific">Angiostrongylus cantonensis</name>
    <name type="common">Rat lungworm</name>
    <dbReference type="NCBI Taxonomy" id="6313"/>
    <lineage>
        <taxon>Eukaryota</taxon>
        <taxon>Metazoa</taxon>
        <taxon>Ecdysozoa</taxon>
        <taxon>Nematoda</taxon>
        <taxon>Chromadorea</taxon>
        <taxon>Rhabditida</taxon>
        <taxon>Rhabditina</taxon>
        <taxon>Rhabditomorpha</taxon>
        <taxon>Strongyloidea</taxon>
        <taxon>Metastrongylidae</taxon>
        <taxon>Angiostrongylus</taxon>
    </lineage>
</organism>
<evidence type="ECO:0000313" key="2">
    <source>
        <dbReference type="WBParaSite" id="ACAC_0001154401-mRNA-1"/>
    </source>
</evidence>
<dbReference type="AlphaFoldDB" id="A0A0K0DJG3"/>
<proteinExistence type="predicted"/>
<name>A0A0K0DJG3_ANGCA</name>
<reference evidence="2" key="2">
    <citation type="submission" date="2017-02" db="UniProtKB">
        <authorList>
            <consortium name="WormBaseParasite"/>
        </authorList>
    </citation>
    <scope>IDENTIFICATION</scope>
</reference>
<dbReference type="Proteomes" id="UP000035642">
    <property type="component" value="Unassembled WGS sequence"/>
</dbReference>
<evidence type="ECO:0000313" key="1">
    <source>
        <dbReference type="Proteomes" id="UP000035642"/>
    </source>
</evidence>
<keyword evidence="1" id="KW-1185">Reference proteome</keyword>
<protein>
    <submittedName>
        <fullName evidence="2">60S ribosomal protein L18</fullName>
    </submittedName>
</protein>
<dbReference type="WBParaSite" id="ACAC_0001154401-mRNA-1">
    <property type="protein sequence ID" value="ACAC_0001154401-mRNA-1"/>
    <property type="gene ID" value="ACAC_0001154401"/>
</dbReference>